<protein>
    <submittedName>
        <fullName evidence="2">Uncharacterized protein</fullName>
    </submittedName>
</protein>
<gene>
    <name evidence="2" type="ORF">FH972_011283</name>
</gene>
<sequence>MAFFEERSIESGKDAKIGKLSSVEKKGKMHKRIIDSVGSHFMAEVKCSLSGSQSQENVKVIIDCQLIYSSTGPKCNESKNTSPLNPLSLKDPLQVKPTVMEDSTKSKW</sequence>
<evidence type="ECO:0000256" key="1">
    <source>
        <dbReference type="SAM" id="MobiDB-lite"/>
    </source>
</evidence>
<feature type="compositionally biased region" description="Polar residues" evidence="1">
    <location>
        <begin position="74"/>
        <end position="85"/>
    </location>
</feature>
<dbReference type="AlphaFoldDB" id="A0A660KSQ0"/>
<dbReference type="Proteomes" id="UP000327013">
    <property type="component" value="Chromosome 4"/>
</dbReference>
<proteinExistence type="predicted"/>
<evidence type="ECO:0000313" key="3">
    <source>
        <dbReference type="Proteomes" id="UP000327013"/>
    </source>
</evidence>
<evidence type="ECO:0000313" key="2">
    <source>
        <dbReference type="EMBL" id="KAE8038811.1"/>
    </source>
</evidence>
<dbReference type="EMBL" id="CM017324">
    <property type="protein sequence ID" value="KAE8038811.1"/>
    <property type="molecule type" value="Genomic_DNA"/>
</dbReference>
<name>A0A660KSQ0_9ROSI</name>
<feature type="region of interest" description="Disordered" evidence="1">
    <location>
        <begin position="74"/>
        <end position="108"/>
    </location>
</feature>
<organism evidence="2 3">
    <name type="scientific">Carpinus fangiana</name>
    <dbReference type="NCBI Taxonomy" id="176857"/>
    <lineage>
        <taxon>Eukaryota</taxon>
        <taxon>Viridiplantae</taxon>
        <taxon>Streptophyta</taxon>
        <taxon>Embryophyta</taxon>
        <taxon>Tracheophyta</taxon>
        <taxon>Spermatophyta</taxon>
        <taxon>Magnoliopsida</taxon>
        <taxon>eudicotyledons</taxon>
        <taxon>Gunneridae</taxon>
        <taxon>Pentapetalae</taxon>
        <taxon>rosids</taxon>
        <taxon>fabids</taxon>
        <taxon>Fagales</taxon>
        <taxon>Betulaceae</taxon>
        <taxon>Carpinus</taxon>
    </lineage>
</organism>
<accession>A0A660KSQ0</accession>
<reference evidence="2 3" key="1">
    <citation type="submission" date="2019-06" db="EMBL/GenBank/DDBJ databases">
        <title>A chromosomal-level reference genome of Carpinus fangiana (Coryloideae, Betulaceae).</title>
        <authorList>
            <person name="Yang X."/>
            <person name="Wang Z."/>
            <person name="Zhang L."/>
            <person name="Hao G."/>
            <person name="Liu J."/>
            <person name="Yang Y."/>
        </authorList>
    </citation>
    <scope>NUCLEOTIDE SEQUENCE [LARGE SCALE GENOMIC DNA]</scope>
    <source>
        <strain evidence="2">Cfa_2016G</strain>
        <tissue evidence="2">Leaf</tissue>
    </source>
</reference>
<keyword evidence="3" id="KW-1185">Reference proteome</keyword>